<dbReference type="GO" id="GO:0018784">
    <property type="term" value="F:(S)-2-haloacid dehalogenase activity"/>
    <property type="evidence" value="ECO:0007669"/>
    <property type="project" value="UniProtKB-UniRule"/>
</dbReference>
<dbReference type="InterPro" id="IPR051540">
    <property type="entry name" value="S-2-haloacid_dehalogenase"/>
</dbReference>
<dbReference type="InterPro" id="IPR036412">
    <property type="entry name" value="HAD-like_sf"/>
</dbReference>
<dbReference type="RefSeq" id="WP_182328120.1">
    <property type="nucleotide sequence ID" value="NZ_CP058554.1"/>
</dbReference>
<evidence type="ECO:0000256" key="1">
    <source>
        <dbReference type="ARBA" id="ARBA00008106"/>
    </source>
</evidence>
<comment type="similarity">
    <text evidence="1 3">Belongs to the HAD-like hydrolase superfamily. S-2-haloalkanoic acid dehalogenase family.</text>
</comment>
<dbReference type="PANTHER" id="PTHR43316">
    <property type="entry name" value="HYDROLASE, HALOACID DELAHOGENASE-RELATED"/>
    <property type="match status" value="1"/>
</dbReference>
<dbReference type="SUPFAM" id="SSF56784">
    <property type="entry name" value="HAD-like"/>
    <property type="match status" value="1"/>
</dbReference>
<dbReference type="KEGG" id="cpis:HS961_04465"/>
<name>A0A7G5ENP8_9BURK</name>
<organism evidence="4 5">
    <name type="scientific">Comamonas piscis</name>
    <dbReference type="NCBI Taxonomy" id="1562974"/>
    <lineage>
        <taxon>Bacteria</taxon>
        <taxon>Pseudomonadati</taxon>
        <taxon>Pseudomonadota</taxon>
        <taxon>Betaproteobacteria</taxon>
        <taxon>Burkholderiales</taxon>
        <taxon>Comamonadaceae</taxon>
        <taxon>Comamonas</taxon>
    </lineage>
</organism>
<dbReference type="NCBIfam" id="TIGR01493">
    <property type="entry name" value="HAD-SF-IA-v2"/>
    <property type="match status" value="1"/>
</dbReference>
<dbReference type="PRINTS" id="PR00413">
    <property type="entry name" value="HADHALOGNASE"/>
</dbReference>
<evidence type="ECO:0000256" key="3">
    <source>
        <dbReference type="RuleBase" id="RU368077"/>
    </source>
</evidence>
<dbReference type="NCBIfam" id="TIGR01428">
    <property type="entry name" value="HAD_type_II"/>
    <property type="match status" value="1"/>
</dbReference>
<dbReference type="CDD" id="cd02588">
    <property type="entry name" value="HAD_L2-DEX"/>
    <property type="match status" value="1"/>
</dbReference>
<comment type="function">
    <text evidence="3">Catalyzes the hydrolytic dehalogenation of small (S)-2-haloalkanoic acids to yield the corresponding (R)-2-hydroxyalkanoic acids.</text>
</comment>
<keyword evidence="2 3" id="KW-0378">Hydrolase</keyword>
<accession>A0A7G5ENP8</accession>
<sequence length="233" mass="25449">MAAALPQILAFDVFGTVVDWHGSILREMAERYPQVDGDAFALAWRKGYQPAMDLVRSGQLGWTRIDALHRRILDGILPQFGLGDMSEAERAELNRVWHRLAPWSDSVAGLARLKSRFVITPLSNGNIALLTYMAKNAGLPWDCVLSAEVFKAYKPDPAAYLGVADVFEVGAASVMLVAAHHSDLAAARQCGLQTAYIQRPLEFGANQPKDVTPQPGNTYHCSSILDLADQLGC</sequence>
<dbReference type="EMBL" id="CP058554">
    <property type="protein sequence ID" value="QMV75623.1"/>
    <property type="molecule type" value="Genomic_DNA"/>
</dbReference>
<dbReference type="InterPro" id="IPR006328">
    <property type="entry name" value="2-HAD"/>
</dbReference>
<dbReference type="Pfam" id="PF00702">
    <property type="entry name" value="Hydrolase"/>
    <property type="match status" value="1"/>
</dbReference>
<gene>
    <name evidence="4" type="ORF">HS961_04465</name>
</gene>
<dbReference type="Gene3D" id="1.10.150.240">
    <property type="entry name" value="Putative phosphatase, domain 2"/>
    <property type="match status" value="1"/>
</dbReference>
<reference evidence="4 5" key="1">
    <citation type="journal article" date="2020" name="G3 (Bethesda)">
        <title>CeMbio - The Caenorhabditis elegans Microbiome Resource.</title>
        <authorList>
            <person name="Dirksen P."/>
            <person name="Assie A."/>
            <person name="Zimmermann J."/>
            <person name="Zhang F."/>
            <person name="Tietje A.M."/>
            <person name="Marsh S.A."/>
            <person name="Felix M.A."/>
            <person name="Shapira M."/>
            <person name="Kaleta C."/>
            <person name="Schulenburg H."/>
            <person name="Samuel B."/>
        </authorList>
    </citation>
    <scope>NUCLEOTIDE SEQUENCE [LARGE SCALE GENOMIC DNA]</scope>
    <source>
        <strain evidence="4 5">BIGb0172</strain>
    </source>
</reference>
<comment type="catalytic activity">
    <reaction evidence="3">
        <text>an (S)-2-haloacid + H2O = a (2R)-2-hydroxycarboxylate + a halide anion + H(+)</text>
        <dbReference type="Rhea" id="RHEA:11192"/>
        <dbReference type="ChEBI" id="CHEBI:15377"/>
        <dbReference type="ChEBI" id="CHEBI:15378"/>
        <dbReference type="ChEBI" id="CHEBI:16042"/>
        <dbReference type="ChEBI" id="CHEBI:58314"/>
        <dbReference type="ChEBI" id="CHEBI:137405"/>
        <dbReference type="EC" id="3.8.1.2"/>
    </reaction>
</comment>
<dbReference type="Gene3D" id="3.40.50.1000">
    <property type="entry name" value="HAD superfamily/HAD-like"/>
    <property type="match status" value="1"/>
</dbReference>
<dbReference type="PANTHER" id="PTHR43316:SF3">
    <property type="entry name" value="HALOACID DEHALOGENASE, TYPE II (AFU_ORTHOLOGUE AFUA_2G07750)-RELATED"/>
    <property type="match status" value="1"/>
</dbReference>
<proteinExistence type="inferred from homology"/>
<dbReference type="AlphaFoldDB" id="A0A7G5ENP8"/>
<keyword evidence="5" id="KW-1185">Reference proteome</keyword>
<dbReference type="InterPro" id="IPR023214">
    <property type="entry name" value="HAD_sf"/>
</dbReference>
<evidence type="ECO:0000313" key="5">
    <source>
        <dbReference type="Proteomes" id="UP000515240"/>
    </source>
</evidence>
<dbReference type="Proteomes" id="UP000515240">
    <property type="component" value="Chromosome"/>
</dbReference>
<evidence type="ECO:0000313" key="4">
    <source>
        <dbReference type="EMBL" id="QMV75623.1"/>
    </source>
</evidence>
<dbReference type="EC" id="3.8.1.2" evidence="3"/>
<dbReference type="InterPro" id="IPR023198">
    <property type="entry name" value="PGP-like_dom2"/>
</dbReference>
<evidence type="ECO:0000256" key="2">
    <source>
        <dbReference type="ARBA" id="ARBA00022801"/>
    </source>
</evidence>
<protein>
    <recommendedName>
        <fullName evidence="3">(S)-2-haloacid dehalogenase</fullName>
        <ecNumber evidence="3">3.8.1.2</ecNumber>
    </recommendedName>
    <alternativeName>
        <fullName evidence="3">2-haloalkanoic acid dehalogenase</fullName>
    </alternativeName>
    <alternativeName>
        <fullName evidence="3">Halocarboxylic acid halidohydrolase</fullName>
    </alternativeName>
    <alternativeName>
        <fullName evidence="3">L-2-haloacid dehalogenase</fullName>
    </alternativeName>
</protein>
<dbReference type="InterPro" id="IPR006439">
    <property type="entry name" value="HAD-SF_hydro_IA"/>
</dbReference>